<feature type="compositionally biased region" description="Basic and acidic residues" evidence="1">
    <location>
        <begin position="191"/>
        <end position="214"/>
    </location>
</feature>
<keyword evidence="3" id="KW-1185">Reference proteome</keyword>
<gene>
    <name evidence="2" type="ORF">CSB93_4450</name>
</gene>
<sequence length="558" mass="61426">MLLRTISVETADQTELNAALLCGFAIPDSERNFIAYSLNEQLDEVNSRVYIASLYKTEGGFRPGRIDDGPACEAAIQVFRQIVREAATGNRRANDLAYHLLDLQEAEIAPARRDDHRSLALNHDWVMQLVTFQPPAGYGPALDGEEPCEEVPPLVCEEAHTEGPAAAVIETGDGSEPEPEPADVVSPAAGERSDEPEATEERSVAGTGHDHLESETDTAEAPAEACPDTEHEHAGLPQADAIGTFVDNASHLREELAGLAQMLSPEPLPDAEPPHATPDTPEEPSMTPSPSPLASPERSPEPTSARVPNLSLRLQVPSARPLGVGSEAIADSPQPPVSSRQPEDEPHVDTDTTLNIGTDTDHLLQDVQGTLADLAGMAQQLSQQKQEALKQQESLESRKAQLHERERLLQEKEKQLKQWHKRLQDDRQALEQETEQSSRLLAERSAALQQLAESVEARERSSARRAEVLQVEQERIEEQRNQQNLRQAELEKREAGVQQRSLELAERYKKLESAREKLAQIVKGFNETVQFNTTLHAISNTALNTPQARQEESTAELE</sequence>
<evidence type="ECO:0000313" key="3">
    <source>
        <dbReference type="Proteomes" id="UP000238390"/>
    </source>
</evidence>
<feature type="compositionally biased region" description="Low complexity" evidence="1">
    <location>
        <begin position="277"/>
        <end position="286"/>
    </location>
</feature>
<dbReference type="RefSeq" id="WP_053817272.1">
    <property type="nucleotide sequence ID" value="NZ_CP027169.1"/>
</dbReference>
<proteinExistence type="predicted"/>
<accession>A0A2R3IZZ4</accession>
<feature type="compositionally biased region" description="Basic and acidic residues" evidence="1">
    <location>
        <begin position="387"/>
        <end position="409"/>
    </location>
</feature>
<dbReference type="AlphaFoldDB" id="A0A2R3IZZ4"/>
<dbReference type="Proteomes" id="UP000238390">
    <property type="component" value="Chromosome"/>
</dbReference>
<evidence type="ECO:0000313" key="2">
    <source>
        <dbReference type="EMBL" id="AVK07479.1"/>
    </source>
</evidence>
<feature type="region of interest" description="Disordered" evidence="1">
    <location>
        <begin position="264"/>
        <end position="361"/>
    </location>
</feature>
<name>A0A2R3IZZ4_9PSED</name>
<feature type="region of interest" description="Disordered" evidence="1">
    <location>
        <begin position="380"/>
        <end position="409"/>
    </location>
</feature>
<organism evidence="2 3">
    <name type="scientific">Pseudomonas paraeruginosa</name>
    <dbReference type="NCBI Taxonomy" id="2994495"/>
    <lineage>
        <taxon>Bacteria</taxon>
        <taxon>Pseudomonadati</taxon>
        <taxon>Pseudomonadota</taxon>
        <taxon>Gammaproteobacteria</taxon>
        <taxon>Pseudomonadales</taxon>
        <taxon>Pseudomonadaceae</taxon>
        <taxon>Pseudomonas</taxon>
    </lineage>
</organism>
<protein>
    <submittedName>
        <fullName evidence="2">Uncharacterized protein</fullName>
    </submittedName>
</protein>
<evidence type="ECO:0000256" key="1">
    <source>
        <dbReference type="SAM" id="MobiDB-lite"/>
    </source>
</evidence>
<dbReference type="EMBL" id="CP027169">
    <property type="protein sequence ID" value="AVK07479.1"/>
    <property type="molecule type" value="Genomic_DNA"/>
</dbReference>
<feature type="region of interest" description="Disordered" evidence="1">
    <location>
        <begin position="169"/>
        <end position="231"/>
    </location>
</feature>
<feature type="compositionally biased region" description="Basic and acidic residues" evidence="1">
    <location>
        <begin position="341"/>
        <end position="350"/>
    </location>
</feature>
<reference evidence="2 3" key="1">
    <citation type="submission" date="2018-02" db="EMBL/GenBank/DDBJ databases">
        <title>FDA/CDC Antimicrobial Resistant Isolate Bank Genome Sequencing.</title>
        <authorList>
            <person name="Benahmed F.H."/>
            <person name="Lutgring J.D."/>
            <person name="Yoo B."/>
            <person name="Machado M."/>
            <person name="Brown A."/>
            <person name="McAllister G."/>
            <person name="Perry A."/>
            <person name="Halpin A.L."/>
            <person name="Vavikolanu K."/>
            <person name="Ott S."/>
            <person name="Zhao X."/>
            <person name="Tallon L.J."/>
            <person name="Sadzewicz L."/>
            <person name="Aluvathingal J."/>
            <person name="Nadendla S."/>
            <person name="Voskania-kordi A."/>
            <person name="Simonyan V."/>
            <person name="Patel J."/>
            <person name="Shawar R.M."/>
        </authorList>
    </citation>
    <scope>NUCLEOTIDE SEQUENCE [LARGE SCALE GENOMIC DNA]</scope>
    <source>
        <strain evidence="2 3">AR_0356</strain>
    </source>
</reference>